<sequence length="51" mass="6041">MPEVRKKKPTLNGDVHWMHKRMNLQRNRGHLRKLSSCQAHGNDLNCTLPRH</sequence>
<proteinExistence type="predicted"/>
<dbReference type="Proteomes" id="UP000054632">
    <property type="component" value="Unassembled WGS sequence"/>
</dbReference>
<dbReference type="AlphaFoldDB" id="A0A0V1IU45"/>
<name>A0A0V1IU45_TRIPS</name>
<dbReference type="EMBL" id="JYDS01000088">
    <property type="protein sequence ID" value="KRZ26257.1"/>
    <property type="molecule type" value="Genomic_DNA"/>
</dbReference>
<comment type="caution">
    <text evidence="2">The sequence shown here is derived from an EMBL/GenBank/DDBJ whole genome shotgun (WGS) entry which is preliminary data.</text>
</comment>
<reference evidence="3 4" key="1">
    <citation type="submission" date="2015-01" db="EMBL/GenBank/DDBJ databases">
        <title>Evolution of Trichinella species and genotypes.</title>
        <authorList>
            <person name="Korhonen P.K."/>
            <person name="Edoardo P."/>
            <person name="Giuseppe L.R."/>
            <person name="Gasser R.B."/>
        </authorList>
    </citation>
    <scope>NUCLEOTIDE SEQUENCE [LARGE SCALE GENOMIC DNA]</scope>
    <source>
        <strain evidence="1">ISS13</strain>
        <strain evidence="2">ISS588</strain>
    </source>
</reference>
<evidence type="ECO:0000313" key="4">
    <source>
        <dbReference type="Proteomes" id="UP000054805"/>
    </source>
</evidence>
<protein>
    <submittedName>
        <fullName evidence="2">Uncharacterized protein</fullName>
    </submittedName>
</protein>
<evidence type="ECO:0000313" key="2">
    <source>
        <dbReference type="EMBL" id="KRZ26257.1"/>
    </source>
</evidence>
<evidence type="ECO:0000313" key="3">
    <source>
        <dbReference type="Proteomes" id="UP000054632"/>
    </source>
</evidence>
<accession>A0A0V1IU45</accession>
<keyword evidence="4" id="KW-1185">Reference proteome</keyword>
<dbReference type="EMBL" id="JYDR01000112">
    <property type="protein sequence ID" value="KRY68401.1"/>
    <property type="molecule type" value="Genomic_DNA"/>
</dbReference>
<dbReference type="Proteomes" id="UP000054805">
    <property type="component" value="Unassembled WGS sequence"/>
</dbReference>
<gene>
    <name evidence="1" type="ORF">T4A_2146</name>
    <name evidence="2" type="ORF">T4B_6868</name>
</gene>
<organism evidence="2 4">
    <name type="scientific">Trichinella pseudospiralis</name>
    <name type="common">Parasitic roundworm</name>
    <dbReference type="NCBI Taxonomy" id="6337"/>
    <lineage>
        <taxon>Eukaryota</taxon>
        <taxon>Metazoa</taxon>
        <taxon>Ecdysozoa</taxon>
        <taxon>Nematoda</taxon>
        <taxon>Enoplea</taxon>
        <taxon>Dorylaimia</taxon>
        <taxon>Trichinellida</taxon>
        <taxon>Trichinellidae</taxon>
        <taxon>Trichinella</taxon>
    </lineage>
</organism>
<evidence type="ECO:0000313" key="1">
    <source>
        <dbReference type="EMBL" id="KRY68401.1"/>
    </source>
</evidence>